<dbReference type="PANTHER" id="PTHR24185:SF8">
    <property type="entry name" value="PNPLA DOMAIN-CONTAINING PROTEIN"/>
    <property type="match status" value="1"/>
</dbReference>
<dbReference type="Pfam" id="PF01734">
    <property type="entry name" value="Patatin"/>
    <property type="match status" value="1"/>
</dbReference>
<dbReference type="SUPFAM" id="SSF52151">
    <property type="entry name" value="FabD/lysophospholipase-like"/>
    <property type="match status" value="1"/>
</dbReference>
<keyword evidence="1" id="KW-0479">Metal-binding</keyword>
<evidence type="ECO:0000313" key="8">
    <source>
        <dbReference type="EMBL" id="KAF4626431.1"/>
    </source>
</evidence>
<feature type="domain" description="PNPLA" evidence="7">
    <location>
        <begin position="168"/>
        <end position="310"/>
    </location>
</feature>
<comment type="caution">
    <text evidence="8">The sequence shown here is derived from an EMBL/GenBank/DDBJ whole genome shotgun (WGS) entry which is preliminary data.</text>
</comment>
<accession>A0A8H4RBU1</accession>
<evidence type="ECO:0000256" key="4">
    <source>
        <dbReference type="ARBA" id="ARBA00023098"/>
    </source>
</evidence>
<dbReference type="EMBL" id="JAAMPI010001153">
    <property type="protein sequence ID" value="KAF4626431.1"/>
    <property type="molecule type" value="Genomic_DNA"/>
</dbReference>
<reference evidence="8 9" key="1">
    <citation type="submission" date="2020-03" db="EMBL/GenBank/DDBJ databases">
        <title>Draft Genome Sequence of Cudoniella acicularis.</title>
        <authorList>
            <person name="Buettner E."/>
            <person name="Kellner H."/>
        </authorList>
    </citation>
    <scope>NUCLEOTIDE SEQUENCE [LARGE SCALE GENOMIC DNA]</scope>
    <source>
        <strain evidence="8 9">DSM 108380</strain>
    </source>
</reference>
<evidence type="ECO:0000256" key="6">
    <source>
        <dbReference type="SAM" id="MobiDB-lite"/>
    </source>
</evidence>
<dbReference type="PROSITE" id="PS00518">
    <property type="entry name" value="ZF_RING_1"/>
    <property type="match status" value="1"/>
</dbReference>
<feature type="short sequence motif" description="GXSXG" evidence="5">
    <location>
        <begin position="206"/>
        <end position="210"/>
    </location>
</feature>
<proteinExistence type="predicted"/>
<keyword evidence="3" id="KW-0862">Zinc</keyword>
<keyword evidence="4" id="KW-0443">Lipid metabolism</keyword>
<dbReference type="InterPro" id="IPR016035">
    <property type="entry name" value="Acyl_Trfase/lysoPLipase"/>
</dbReference>
<dbReference type="OrthoDB" id="5384553at2759"/>
<gene>
    <name evidence="8" type="ORF">G7Y89_g11725</name>
</gene>
<evidence type="ECO:0000256" key="5">
    <source>
        <dbReference type="PROSITE-ProRule" id="PRU01161"/>
    </source>
</evidence>
<organism evidence="8 9">
    <name type="scientific">Cudoniella acicularis</name>
    <dbReference type="NCBI Taxonomy" id="354080"/>
    <lineage>
        <taxon>Eukaryota</taxon>
        <taxon>Fungi</taxon>
        <taxon>Dikarya</taxon>
        <taxon>Ascomycota</taxon>
        <taxon>Pezizomycotina</taxon>
        <taxon>Leotiomycetes</taxon>
        <taxon>Helotiales</taxon>
        <taxon>Tricladiaceae</taxon>
        <taxon>Cudoniella</taxon>
    </lineage>
</organism>
<dbReference type="GO" id="GO:0019369">
    <property type="term" value="P:arachidonate metabolic process"/>
    <property type="evidence" value="ECO:0007669"/>
    <property type="project" value="TreeGrafter"/>
</dbReference>
<protein>
    <recommendedName>
        <fullName evidence="7">PNPLA domain-containing protein</fullName>
    </recommendedName>
</protein>
<comment type="caution">
    <text evidence="5">Lacks conserved residue(s) required for the propagation of feature annotation.</text>
</comment>
<dbReference type="GO" id="GO:0047499">
    <property type="term" value="F:calcium-independent phospholipase A2 activity"/>
    <property type="evidence" value="ECO:0007669"/>
    <property type="project" value="TreeGrafter"/>
</dbReference>
<dbReference type="InterPro" id="IPR002641">
    <property type="entry name" value="PNPLA_dom"/>
</dbReference>
<dbReference type="AlphaFoldDB" id="A0A8H4RBU1"/>
<evidence type="ECO:0000256" key="1">
    <source>
        <dbReference type="ARBA" id="ARBA00022723"/>
    </source>
</evidence>
<evidence type="ECO:0000313" key="9">
    <source>
        <dbReference type="Proteomes" id="UP000566819"/>
    </source>
</evidence>
<evidence type="ECO:0000259" key="7">
    <source>
        <dbReference type="PROSITE" id="PS51635"/>
    </source>
</evidence>
<dbReference type="PANTHER" id="PTHR24185">
    <property type="entry name" value="CALCIUM-INDEPENDENT PHOSPHOLIPASE A2-GAMMA"/>
    <property type="match status" value="1"/>
</dbReference>
<dbReference type="GO" id="GO:0046486">
    <property type="term" value="P:glycerolipid metabolic process"/>
    <property type="evidence" value="ECO:0007669"/>
    <property type="project" value="UniProtKB-ARBA"/>
</dbReference>
<evidence type="ECO:0000256" key="2">
    <source>
        <dbReference type="ARBA" id="ARBA00022771"/>
    </source>
</evidence>
<name>A0A8H4RBU1_9HELO</name>
<dbReference type="PROSITE" id="PS51635">
    <property type="entry name" value="PNPLA"/>
    <property type="match status" value="1"/>
</dbReference>
<sequence>MLRLCSAGGSGSDTSPCSASGDAETRDCTPVVRVAQAHGVVTVSYHVQPQLSTELICGDIEAHIISVFSFMKFTGKSAATLRQQSLCQYSQYWKLKSNIDCFIYLQRKPEHVMECGHGICDLCVRIRNFSNPTKGREYHYGMSRCPQCLAQIRFQAKELPPTCRIRFLGIDGGGSRDVVSLGFLEELRQALGLHYPVQENFDYSIGTSSGGIATIGLFGKNWSPKECLAFFRKFARIIFPPKVAAGVSICAIVRRIFAFYLEDGKYNASVLEDALKEALGLGPLWRLNLLLSTHSERHLNLWLQRAYCTQ</sequence>
<keyword evidence="2" id="KW-0863">Zinc-finger</keyword>
<dbReference type="GO" id="GO:0008270">
    <property type="term" value="F:zinc ion binding"/>
    <property type="evidence" value="ECO:0007669"/>
    <property type="project" value="UniProtKB-KW"/>
</dbReference>
<evidence type="ECO:0000256" key="3">
    <source>
        <dbReference type="ARBA" id="ARBA00022833"/>
    </source>
</evidence>
<dbReference type="Gene3D" id="3.40.1090.10">
    <property type="entry name" value="Cytosolic phospholipase A2 catalytic domain"/>
    <property type="match status" value="1"/>
</dbReference>
<keyword evidence="9" id="KW-1185">Reference proteome</keyword>
<dbReference type="Proteomes" id="UP000566819">
    <property type="component" value="Unassembled WGS sequence"/>
</dbReference>
<feature type="region of interest" description="Disordered" evidence="6">
    <location>
        <begin position="1"/>
        <end position="22"/>
    </location>
</feature>
<dbReference type="GO" id="GO:0016020">
    <property type="term" value="C:membrane"/>
    <property type="evidence" value="ECO:0007669"/>
    <property type="project" value="TreeGrafter"/>
</dbReference>
<dbReference type="InterPro" id="IPR017907">
    <property type="entry name" value="Znf_RING_CS"/>
</dbReference>